<organism evidence="3 4">
    <name type="scientific">Sphaerisporangium corydalis</name>
    <dbReference type="NCBI Taxonomy" id="1441875"/>
    <lineage>
        <taxon>Bacteria</taxon>
        <taxon>Bacillati</taxon>
        <taxon>Actinomycetota</taxon>
        <taxon>Actinomycetes</taxon>
        <taxon>Streptosporangiales</taxon>
        <taxon>Streptosporangiaceae</taxon>
        <taxon>Sphaerisporangium</taxon>
    </lineage>
</organism>
<dbReference type="Gene3D" id="3.60.10.10">
    <property type="entry name" value="Endonuclease/exonuclease/phosphatase"/>
    <property type="match status" value="1"/>
</dbReference>
<keyword evidence="1" id="KW-0472">Membrane</keyword>
<accession>A0ABV9EF03</accession>
<name>A0ABV9EF03_9ACTN</name>
<keyword evidence="4" id="KW-1185">Reference proteome</keyword>
<keyword evidence="3" id="KW-0540">Nuclease</keyword>
<keyword evidence="3" id="KW-0378">Hydrolase</keyword>
<gene>
    <name evidence="3" type="ORF">ACFO8L_15575</name>
</gene>
<feature type="transmembrane region" description="Helical" evidence="1">
    <location>
        <begin position="71"/>
        <end position="91"/>
    </location>
</feature>
<dbReference type="InterPro" id="IPR005135">
    <property type="entry name" value="Endo/exonuclease/phosphatase"/>
</dbReference>
<dbReference type="SUPFAM" id="SSF56219">
    <property type="entry name" value="DNase I-like"/>
    <property type="match status" value="1"/>
</dbReference>
<keyword evidence="3" id="KW-0255">Endonuclease</keyword>
<proteinExistence type="predicted"/>
<comment type="caution">
    <text evidence="3">The sequence shown here is derived from an EMBL/GenBank/DDBJ whole genome shotgun (WGS) entry which is preliminary data.</text>
</comment>
<dbReference type="RefSeq" id="WP_262842066.1">
    <property type="nucleotide sequence ID" value="NZ_JANZYP010000008.1"/>
</dbReference>
<feature type="domain" description="Endonuclease/exonuclease/phosphatase" evidence="2">
    <location>
        <begin position="105"/>
        <end position="311"/>
    </location>
</feature>
<dbReference type="InterPro" id="IPR036691">
    <property type="entry name" value="Endo/exonu/phosph_ase_sf"/>
</dbReference>
<dbReference type="Proteomes" id="UP001595891">
    <property type="component" value="Unassembled WGS sequence"/>
</dbReference>
<dbReference type="GO" id="GO:0004519">
    <property type="term" value="F:endonuclease activity"/>
    <property type="evidence" value="ECO:0007669"/>
    <property type="project" value="UniProtKB-KW"/>
</dbReference>
<keyword evidence="1" id="KW-0812">Transmembrane</keyword>
<evidence type="ECO:0000256" key="1">
    <source>
        <dbReference type="SAM" id="Phobius"/>
    </source>
</evidence>
<sequence length="323" mass="34740">MTPSRLRRLRLRVPGTLAWLAVTPFAAWAVARVAGLERGSFPAQIMTATPYAAAGSLLPMLLAVLSRKKAVTAVAVATTAAMGFSVLPRAFGDAQPTTGRPFTVLTANLFFGRGDAQTVVDLVRRHHPDILNTQELTPEAVANMDAAGLKELMPYRVLQDEWSAAGSGIYSSHPITQINGLFQVVGHNMPAVRMTLPGGAELEIVDVHTYPPLGPQVTQWTEGLRALPPGPSTGPFRILAGDFNASLDHAEMRRLVARGYHDAGDTMGEGLIPTWPAGKRVPPLITIDHVLADHRVSVRGYQVFDVPHTDHRAVLTELSLPAP</sequence>
<evidence type="ECO:0000259" key="2">
    <source>
        <dbReference type="Pfam" id="PF03372"/>
    </source>
</evidence>
<protein>
    <submittedName>
        <fullName evidence="3">Endonuclease/exonuclease/phosphatase family protein</fullName>
    </submittedName>
</protein>
<reference evidence="4" key="1">
    <citation type="journal article" date="2019" name="Int. J. Syst. Evol. Microbiol.">
        <title>The Global Catalogue of Microorganisms (GCM) 10K type strain sequencing project: providing services to taxonomists for standard genome sequencing and annotation.</title>
        <authorList>
            <consortium name="The Broad Institute Genomics Platform"/>
            <consortium name="The Broad Institute Genome Sequencing Center for Infectious Disease"/>
            <person name="Wu L."/>
            <person name="Ma J."/>
        </authorList>
    </citation>
    <scope>NUCLEOTIDE SEQUENCE [LARGE SCALE GENOMIC DNA]</scope>
    <source>
        <strain evidence="4">CCUG 49560</strain>
    </source>
</reference>
<dbReference type="Pfam" id="PF03372">
    <property type="entry name" value="Exo_endo_phos"/>
    <property type="match status" value="1"/>
</dbReference>
<keyword evidence="1" id="KW-1133">Transmembrane helix</keyword>
<dbReference type="EMBL" id="JBHSFN010000008">
    <property type="protein sequence ID" value="MFC4587515.1"/>
    <property type="molecule type" value="Genomic_DNA"/>
</dbReference>
<feature type="transmembrane region" description="Helical" evidence="1">
    <location>
        <begin position="41"/>
        <end position="64"/>
    </location>
</feature>
<evidence type="ECO:0000313" key="4">
    <source>
        <dbReference type="Proteomes" id="UP001595891"/>
    </source>
</evidence>
<evidence type="ECO:0000313" key="3">
    <source>
        <dbReference type="EMBL" id="MFC4587515.1"/>
    </source>
</evidence>